<evidence type="ECO:0000256" key="4">
    <source>
        <dbReference type="ARBA" id="ARBA00022454"/>
    </source>
</evidence>
<dbReference type="Gene3D" id="3.30.457.50">
    <property type="entry name" value="Chromosome segregation protein Spc25"/>
    <property type="match status" value="1"/>
</dbReference>
<dbReference type="GO" id="GO:0007059">
    <property type="term" value="P:chromosome segregation"/>
    <property type="evidence" value="ECO:0007669"/>
    <property type="project" value="InterPro"/>
</dbReference>
<gene>
    <name evidence="14" type="ORF">PICMEDRAFT_17596</name>
</gene>
<comment type="subunit">
    <text evidence="3">Component of the NDC80 complex, which consists of NDC80, NUF2, SPC24 and SPC25.</text>
</comment>
<evidence type="ECO:0000256" key="11">
    <source>
        <dbReference type="RuleBase" id="RU367150"/>
    </source>
</evidence>
<dbReference type="EMBL" id="KV454005">
    <property type="protein sequence ID" value="ODQ45101.1"/>
    <property type="molecule type" value="Genomic_DNA"/>
</dbReference>
<name>A0A1E3NG42_9ASCO</name>
<comment type="function">
    <text evidence="1 11">Acts as a component of the essential kinetochore-associated NDC80 complex, which is required for chromosome segregation and spindle checkpoint activity.</text>
</comment>
<keyword evidence="5 11" id="KW-0132">Cell division</keyword>
<evidence type="ECO:0000256" key="3">
    <source>
        <dbReference type="ARBA" id="ARBA00011562"/>
    </source>
</evidence>
<feature type="coiled-coil region" evidence="12">
    <location>
        <begin position="52"/>
        <end position="132"/>
    </location>
</feature>
<evidence type="ECO:0000256" key="5">
    <source>
        <dbReference type="ARBA" id="ARBA00022618"/>
    </source>
</evidence>
<keyword evidence="8 12" id="KW-0175">Coiled coil</keyword>
<comment type="similarity">
    <text evidence="2 11">Belongs to the SPC25 family.</text>
</comment>
<reference evidence="14 15" key="1">
    <citation type="journal article" date="2016" name="Proc. Natl. Acad. Sci. U.S.A.">
        <title>Comparative genomics of biotechnologically important yeasts.</title>
        <authorList>
            <person name="Riley R."/>
            <person name="Haridas S."/>
            <person name="Wolfe K.H."/>
            <person name="Lopes M.R."/>
            <person name="Hittinger C.T."/>
            <person name="Goeker M."/>
            <person name="Salamov A.A."/>
            <person name="Wisecaver J.H."/>
            <person name="Long T.M."/>
            <person name="Calvey C.H."/>
            <person name="Aerts A.L."/>
            <person name="Barry K.W."/>
            <person name="Choi C."/>
            <person name="Clum A."/>
            <person name="Coughlan A.Y."/>
            <person name="Deshpande S."/>
            <person name="Douglass A.P."/>
            <person name="Hanson S.J."/>
            <person name="Klenk H.-P."/>
            <person name="LaButti K.M."/>
            <person name="Lapidus A."/>
            <person name="Lindquist E.A."/>
            <person name="Lipzen A.M."/>
            <person name="Meier-Kolthoff J.P."/>
            <person name="Ohm R.A."/>
            <person name="Otillar R.P."/>
            <person name="Pangilinan J.L."/>
            <person name="Peng Y."/>
            <person name="Rokas A."/>
            <person name="Rosa C.A."/>
            <person name="Scheuner C."/>
            <person name="Sibirny A.A."/>
            <person name="Slot J.C."/>
            <person name="Stielow J.B."/>
            <person name="Sun H."/>
            <person name="Kurtzman C.P."/>
            <person name="Blackwell M."/>
            <person name="Grigoriev I.V."/>
            <person name="Jeffries T.W."/>
        </authorList>
    </citation>
    <scope>NUCLEOTIDE SEQUENCE [LARGE SCALE GENOMIC DNA]</scope>
    <source>
        <strain evidence="14 15">NRRL Y-2026</strain>
    </source>
</reference>
<dbReference type="GO" id="GO:0051301">
    <property type="term" value="P:cell division"/>
    <property type="evidence" value="ECO:0007669"/>
    <property type="project" value="UniProtKB-UniRule"/>
</dbReference>
<dbReference type="GO" id="GO:0005634">
    <property type="term" value="C:nucleus"/>
    <property type="evidence" value="ECO:0007669"/>
    <property type="project" value="UniProtKB-SubCell"/>
</dbReference>
<keyword evidence="11" id="KW-0539">Nucleus</keyword>
<evidence type="ECO:0000256" key="8">
    <source>
        <dbReference type="ARBA" id="ARBA00023054"/>
    </source>
</evidence>
<evidence type="ECO:0000256" key="9">
    <source>
        <dbReference type="ARBA" id="ARBA00023306"/>
    </source>
</evidence>
<dbReference type="OrthoDB" id="4056921at2759"/>
<keyword evidence="15" id="KW-1185">Reference proteome</keyword>
<evidence type="ECO:0000256" key="2">
    <source>
        <dbReference type="ARBA" id="ARBA00006379"/>
    </source>
</evidence>
<evidence type="ECO:0000256" key="10">
    <source>
        <dbReference type="ARBA" id="ARBA00023328"/>
    </source>
</evidence>
<dbReference type="CDD" id="cd23784">
    <property type="entry name" value="RWD_Spc25"/>
    <property type="match status" value="1"/>
</dbReference>
<evidence type="ECO:0000256" key="7">
    <source>
        <dbReference type="ARBA" id="ARBA00022838"/>
    </source>
</evidence>
<evidence type="ECO:0000256" key="12">
    <source>
        <dbReference type="SAM" id="Coils"/>
    </source>
</evidence>
<evidence type="ECO:0000256" key="1">
    <source>
        <dbReference type="ARBA" id="ARBA00002772"/>
    </source>
</evidence>
<keyword evidence="6 11" id="KW-0498">Mitosis</keyword>
<protein>
    <recommendedName>
        <fullName evidence="11">Kinetochore protein SPC25</fullName>
    </recommendedName>
</protein>
<dbReference type="GeneID" id="30178348"/>
<evidence type="ECO:0000259" key="13">
    <source>
        <dbReference type="Pfam" id="PF08234"/>
    </source>
</evidence>
<sequence length="248" mass="29021">MAESQVRANIEALQALKPQMQDLKQVVNSYISFVQDAILKRRTDYQSRLSQLKSHEVQLKAEIEMNKKMREQLLEELSSEMRNRDQSSVKLEEMKIQEENIKKQKDEFSKQLEEIESQISSKIRQINEQRDIMKNQTTLVNDKLYQFEQLLGLRIEHSNMVDDSMVEGDLENEIDTIIFVFKNIDPKDFSREASFTFDPVNVAILISDPPLPDAVFLEAIKLFLDTKEIAYLWKFLRTALQTELVSSK</sequence>
<feature type="domain" description="Chromosome segregation protein Spc25 C-terminal" evidence="13">
    <location>
        <begin position="175"/>
        <end position="240"/>
    </location>
</feature>
<dbReference type="STRING" id="763406.A0A1E3NG42"/>
<dbReference type="RefSeq" id="XP_019016214.1">
    <property type="nucleotide sequence ID" value="XM_019161661.1"/>
</dbReference>
<organism evidence="14 15">
    <name type="scientific">Pichia membranifaciens NRRL Y-2026</name>
    <dbReference type="NCBI Taxonomy" id="763406"/>
    <lineage>
        <taxon>Eukaryota</taxon>
        <taxon>Fungi</taxon>
        <taxon>Dikarya</taxon>
        <taxon>Ascomycota</taxon>
        <taxon>Saccharomycotina</taxon>
        <taxon>Pichiomycetes</taxon>
        <taxon>Pichiales</taxon>
        <taxon>Pichiaceae</taxon>
        <taxon>Pichia</taxon>
    </lineage>
</organism>
<keyword evidence="9 11" id="KW-0131">Cell cycle</keyword>
<evidence type="ECO:0000313" key="14">
    <source>
        <dbReference type="EMBL" id="ODQ45101.1"/>
    </source>
</evidence>
<dbReference type="AlphaFoldDB" id="A0A1E3NG42"/>
<keyword evidence="7 11" id="KW-0995">Kinetochore</keyword>
<dbReference type="Pfam" id="PF08234">
    <property type="entry name" value="Spindle_Spc25"/>
    <property type="match status" value="1"/>
</dbReference>
<keyword evidence="10 11" id="KW-0137">Centromere</keyword>
<evidence type="ECO:0000256" key="6">
    <source>
        <dbReference type="ARBA" id="ARBA00022776"/>
    </source>
</evidence>
<dbReference type="GO" id="GO:0031262">
    <property type="term" value="C:Ndc80 complex"/>
    <property type="evidence" value="ECO:0007669"/>
    <property type="project" value="InterPro"/>
</dbReference>
<proteinExistence type="inferred from homology"/>
<dbReference type="Proteomes" id="UP000094455">
    <property type="component" value="Unassembled WGS sequence"/>
</dbReference>
<dbReference type="InterPro" id="IPR013255">
    <property type="entry name" value="Spc25_C"/>
</dbReference>
<accession>A0A1E3NG42</accession>
<comment type="subcellular location">
    <subcellularLocation>
        <location evidence="11">Nucleus</location>
    </subcellularLocation>
    <subcellularLocation>
        <location evidence="11">Chromosome</location>
        <location evidence="11">Centromere</location>
        <location evidence="11">Kinetochore</location>
    </subcellularLocation>
</comment>
<evidence type="ECO:0000313" key="15">
    <source>
        <dbReference type="Proteomes" id="UP000094455"/>
    </source>
</evidence>
<keyword evidence="4 11" id="KW-0158">Chromosome</keyword>